<dbReference type="EMBL" id="CAJOBH010046054">
    <property type="protein sequence ID" value="CAF4354725.1"/>
    <property type="molecule type" value="Genomic_DNA"/>
</dbReference>
<feature type="non-terminal residue" evidence="1">
    <location>
        <position position="1"/>
    </location>
</feature>
<protein>
    <submittedName>
        <fullName evidence="1">Uncharacterized protein</fullName>
    </submittedName>
</protein>
<proteinExistence type="predicted"/>
<dbReference type="EMBL" id="CAJOBJ010077304">
    <property type="protein sequence ID" value="CAF4485718.1"/>
    <property type="molecule type" value="Genomic_DNA"/>
</dbReference>
<gene>
    <name evidence="1" type="ORF">BYL167_LOCUS29630</name>
    <name evidence="2" type="ORF">GIL414_LOCUS34017</name>
</gene>
<sequence length="37" mass="4048">YATPSPILHPISSGTRLATDIAATRRDCVHPMVPRFV</sequence>
<reference evidence="1" key="1">
    <citation type="submission" date="2021-02" db="EMBL/GenBank/DDBJ databases">
        <authorList>
            <person name="Nowell W R."/>
        </authorList>
    </citation>
    <scope>NUCLEOTIDE SEQUENCE</scope>
</reference>
<organism evidence="1 3">
    <name type="scientific">Rotaria magnacalcarata</name>
    <dbReference type="NCBI Taxonomy" id="392030"/>
    <lineage>
        <taxon>Eukaryota</taxon>
        <taxon>Metazoa</taxon>
        <taxon>Spiralia</taxon>
        <taxon>Gnathifera</taxon>
        <taxon>Rotifera</taxon>
        <taxon>Eurotatoria</taxon>
        <taxon>Bdelloidea</taxon>
        <taxon>Philodinida</taxon>
        <taxon>Philodinidae</taxon>
        <taxon>Rotaria</taxon>
    </lineage>
</organism>
<dbReference type="Proteomes" id="UP000681720">
    <property type="component" value="Unassembled WGS sequence"/>
</dbReference>
<dbReference type="AlphaFoldDB" id="A0A8S2UTW4"/>
<evidence type="ECO:0000313" key="3">
    <source>
        <dbReference type="Proteomes" id="UP000681967"/>
    </source>
</evidence>
<evidence type="ECO:0000313" key="2">
    <source>
        <dbReference type="EMBL" id="CAF4485718.1"/>
    </source>
</evidence>
<name>A0A8S2UTW4_9BILA</name>
<accession>A0A8S2UTW4</accession>
<comment type="caution">
    <text evidence="1">The sequence shown here is derived from an EMBL/GenBank/DDBJ whole genome shotgun (WGS) entry which is preliminary data.</text>
</comment>
<evidence type="ECO:0000313" key="1">
    <source>
        <dbReference type="EMBL" id="CAF4354725.1"/>
    </source>
</evidence>
<dbReference type="Proteomes" id="UP000681967">
    <property type="component" value="Unassembled WGS sequence"/>
</dbReference>